<comment type="caution">
    <text evidence="2">The sequence shown here is derived from an EMBL/GenBank/DDBJ whole genome shotgun (WGS) entry which is preliminary data.</text>
</comment>
<proteinExistence type="predicted"/>
<name>A0A3D3R7B3_9PLAN</name>
<keyword evidence="1" id="KW-0472">Membrane</keyword>
<dbReference type="Proteomes" id="UP000263642">
    <property type="component" value="Unassembled WGS sequence"/>
</dbReference>
<organism evidence="2 3">
    <name type="scientific">Gimesia maris</name>
    <dbReference type="NCBI Taxonomy" id="122"/>
    <lineage>
        <taxon>Bacteria</taxon>
        <taxon>Pseudomonadati</taxon>
        <taxon>Planctomycetota</taxon>
        <taxon>Planctomycetia</taxon>
        <taxon>Planctomycetales</taxon>
        <taxon>Planctomycetaceae</taxon>
        <taxon>Gimesia</taxon>
    </lineage>
</organism>
<evidence type="ECO:0000256" key="1">
    <source>
        <dbReference type="SAM" id="Phobius"/>
    </source>
</evidence>
<accession>A0A3D3R7B3</accession>
<dbReference type="AlphaFoldDB" id="A0A3D3R7B3"/>
<protein>
    <submittedName>
        <fullName evidence="2">Uncharacterized protein</fullName>
    </submittedName>
</protein>
<keyword evidence="1" id="KW-0812">Transmembrane</keyword>
<reference evidence="2 3" key="1">
    <citation type="journal article" date="2018" name="Nat. Biotechnol.">
        <title>A standardized bacterial taxonomy based on genome phylogeny substantially revises the tree of life.</title>
        <authorList>
            <person name="Parks D.H."/>
            <person name="Chuvochina M."/>
            <person name="Waite D.W."/>
            <person name="Rinke C."/>
            <person name="Skarshewski A."/>
            <person name="Chaumeil P.A."/>
            <person name="Hugenholtz P."/>
        </authorList>
    </citation>
    <scope>NUCLEOTIDE SEQUENCE [LARGE SCALE GENOMIC DNA]</scope>
    <source>
        <strain evidence="2">UBA9375</strain>
    </source>
</reference>
<sequence>MVLSPAQNRLLNIAALIFAAFGLAWIVYLQAIRGTTAGPDFVQALKSGKVTADSVTSIEVVEPPPGYSAFTASEYERLTCLATITDQTAISHLLTNLQSARPGRYSQNHPSLQTHMYLKVNCQEDFFWLSVEEYQDARSAVLTVEANTRNALNPNGATLYYLRNYSEVLDLLQQKEK</sequence>
<keyword evidence="1" id="KW-1133">Transmembrane helix</keyword>
<evidence type="ECO:0000313" key="3">
    <source>
        <dbReference type="Proteomes" id="UP000263642"/>
    </source>
</evidence>
<dbReference type="EMBL" id="DQAY01000076">
    <property type="protein sequence ID" value="HCO23952.1"/>
    <property type="molecule type" value="Genomic_DNA"/>
</dbReference>
<feature type="transmembrane region" description="Helical" evidence="1">
    <location>
        <begin position="12"/>
        <end position="29"/>
    </location>
</feature>
<evidence type="ECO:0000313" key="2">
    <source>
        <dbReference type="EMBL" id="HCO23952.1"/>
    </source>
</evidence>
<gene>
    <name evidence="2" type="ORF">DIT97_13210</name>
</gene>